<evidence type="ECO:0000259" key="6">
    <source>
        <dbReference type="Pfam" id="PF01555"/>
    </source>
</evidence>
<evidence type="ECO:0000313" key="7">
    <source>
        <dbReference type="EMBL" id="RCH45002.1"/>
    </source>
</evidence>
<sequence length="447" mass="49276">MQASVVPVEYQEYASEAEEYADLMADNRLAELSEMNTSALADMLQQMDTGEIPLEMSGYTEEDLEDLLNALGGVDDTENNGEDTVPPPKNIPMTHAGDIWHLGQHRLICGDSTKPETLQKLLGDELAQCVNTDPPYGISLDGGGGNGKRQKQQIENNGMIANDELTDDDLLGKLLIPAFKNAVKYSKPDAAFYIYHATDTRRDFEDAMTAAGLLEKQYLIWLKNNHNLSGTDYLRDFEPMFYAEKAGHTAKWCGDRSNNTCWKITLRDDAGMATTLSGGIVVTDGAGGKAFISDKVPKGKKIRYLRLQEDKSVFLYPEDKQGAVWEVARDTATFHPTQKPVELATRAILNSSDPGDIILDLFGGSGFTLIGAEMTERQARLVELSPTYCDGIIRRYVSYTGNAGVTCTRDGKEYAYVQLNDENIKANMPDPEETPEAAEDINVPGKE</sequence>
<evidence type="ECO:0000256" key="2">
    <source>
        <dbReference type="ARBA" id="ARBA00022679"/>
    </source>
</evidence>
<dbReference type="PRINTS" id="PR00506">
    <property type="entry name" value="D21N6MTFRASE"/>
</dbReference>
<dbReference type="EMBL" id="PSQG01000006">
    <property type="protein sequence ID" value="RCH45002.1"/>
    <property type="molecule type" value="Genomic_DNA"/>
</dbReference>
<evidence type="ECO:0000256" key="1">
    <source>
        <dbReference type="ARBA" id="ARBA00022603"/>
    </source>
</evidence>
<dbReference type="GO" id="GO:0008170">
    <property type="term" value="F:N-methyltransferase activity"/>
    <property type="evidence" value="ECO:0007669"/>
    <property type="project" value="InterPro"/>
</dbReference>
<proteinExistence type="predicted"/>
<evidence type="ECO:0000313" key="8">
    <source>
        <dbReference type="Proteomes" id="UP000253208"/>
    </source>
</evidence>
<evidence type="ECO:0000256" key="4">
    <source>
        <dbReference type="ARBA" id="ARBA00022747"/>
    </source>
</evidence>
<organism evidence="7 8">
    <name type="scientific">Blautia obeum</name>
    <dbReference type="NCBI Taxonomy" id="40520"/>
    <lineage>
        <taxon>Bacteria</taxon>
        <taxon>Bacillati</taxon>
        <taxon>Bacillota</taxon>
        <taxon>Clostridia</taxon>
        <taxon>Lachnospirales</taxon>
        <taxon>Lachnospiraceae</taxon>
        <taxon>Blautia</taxon>
    </lineage>
</organism>
<accession>A0A367G2R5</accession>
<dbReference type="InterPro" id="IPR029063">
    <property type="entry name" value="SAM-dependent_MTases_sf"/>
</dbReference>
<feature type="region of interest" description="Disordered" evidence="5">
    <location>
        <begin position="426"/>
        <end position="447"/>
    </location>
</feature>
<protein>
    <recommendedName>
        <fullName evidence="6">DNA methylase N-4/N-6 domain-containing protein</fullName>
    </recommendedName>
</protein>
<dbReference type="InterPro" id="IPR002941">
    <property type="entry name" value="DNA_methylase_N4/N6"/>
</dbReference>
<keyword evidence="1" id="KW-0489">Methyltransferase</keyword>
<comment type="caution">
    <text evidence="7">The sequence shown here is derived from an EMBL/GenBank/DDBJ whole genome shotgun (WGS) entry which is preliminary data.</text>
</comment>
<dbReference type="GO" id="GO:0032259">
    <property type="term" value="P:methylation"/>
    <property type="evidence" value="ECO:0007669"/>
    <property type="project" value="UniProtKB-KW"/>
</dbReference>
<feature type="compositionally biased region" description="Acidic residues" evidence="5">
    <location>
        <begin position="430"/>
        <end position="439"/>
    </location>
</feature>
<dbReference type="InterPro" id="IPR002295">
    <property type="entry name" value="N4/N6-MTase_EcoPI_Mod-like"/>
</dbReference>
<evidence type="ECO:0000256" key="5">
    <source>
        <dbReference type="SAM" id="MobiDB-lite"/>
    </source>
</evidence>
<dbReference type="GO" id="GO:0009307">
    <property type="term" value="P:DNA restriction-modification system"/>
    <property type="evidence" value="ECO:0007669"/>
    <property type="project" value="UniProtKB-KW"/>
</dbReference>
<dbReference type="AlphaFoldDB" id="A0A367G2R5"/>
<dbReference type="SUPFAM" id="SSF53335">
    <property type="entry name" value="S-adenosyl-L-methionine-dependent methyltransferases"/>
    <property type="match status" value="1"/>
</dbReference>
<dbReference type="Gene3D" id="3.40.50.150">
    <property type="entry name" value="Vaccinia Virus protein VP39"/>
    <property type="match status" value="1"/>
</dbReference>
<gene>
    <name evidence="7" type="ORF">C4886_05345</name>
</gene>
<dbReference type="Proteomes" id="UP000253208">
    <property type="component" value="Unassembled WGS sequence"/>
</dbReference>
<reference evidence="7 8" key="1">
    <citation type="submission" date="2018-02" db="EMBL/GenBank/DDBJ databases">
        <title>Complete genome sequencing of Faecalibacterium prausnitzii strains isolated from the human gut.</title>
        <authorList>
            <person name="Fitzgerald B.C."/>
            <person name="Shkoporov A.N."/>
            <person name="Ross P.R."/>
            <person name="Hill C."/>
        </authorList>
    </citation>
    <scope>NUCLEOTIDE SEQUENCE [LARGE SCALE GENOMIC DNA]</scope>
    <source>
        <strain evidence="7 8">APC942/31-1</strain>
    </source>
</reference>
<keyword evidence="3" id="KW-0949">S-adenosyl-L-methionine</keyword>
<name>A0A367G2R5_9FIRM</name>
<evidence type="ECO:0000256" key="3">
    <source>
        <dbReference type="ARBA" id="ARBA00022691"/>
    </source>
</evidence>
<keyword evidence="2" id="KW-0808">Transferase</keyword>
<dbReference type="InterPro" id="IPR015840">
    <property type="entry name" value="DNA_MeTrfase_ParB"/>
</dbReference>
<dbReference type="Pfam" id="PF01555">
    <property type="entry name" value="N6_N4_Mtase"/>
    <property type="match status" value="1"/>
</dbReference>
<dbReference type="GO" id="GO:0003677">
    <property type="term" value="F:DNA binding"/>
    <property type="evidence" value="ECO:0007669"/>
    <property type="project" value="InterPro"/>
</dbReference>
<dbReference type="PIRSF" id="PIRSF036758">
    <property type="entry name" value="Aden_M_ParB"/>
    <property type="match status" value="1"/>
</dbReference>
<feature type="domain" description="DNA methylase N-4/N-6" evidence="6">
    <location>
        <begin position="128"/>
        <end position="392"/>
    </location>
</feature>
<keyword evidence="4" id="KW-0680">Restriction system</keyword>